<gene>
    <name evidence="1" type="ORF">APZ42_018659</name>
</gene>
<accession>A0A162CG52</accession>
<dbReference type="EMBL" id="LRGB01000868">
    <property type="protein sequence ID" value="KZS15462.1"/>
    <property type="molecule type" value="Genomic_DNA"/>
</dbReference>
<protein>
    <submittedName>
        <fullName evidence="1">Uncharacterized protein</fullName>
    </submittedName>
</protein>
<keyword evidence="2" id="KW-1185">Reference proteome</keyword>
<organism evidence="1 2">
    <name type="scientific">Daphnia magna</name>
    <dbReference type="NCBI Taxonomy" id="35525"/>
    <lineage>
        <taxon>Eukaryota</taxon>
        <taxon>Metazoa</taxon>
        <taxon>Ecdysozoa</taxon>
        <taxon>Arthropoda</taxon>
        <taxon>Crustacea</taxon>
        <taxon>Branchiopoda</taxon>
        <taxon>Diplostraca</taxon>
        <taxon>Cladocera</taxon>
        <taxon>Anomopoda</taxon>
        <taxon>Daphniidae</taxon>
        <taxon>Daphnia</taxon>
    </lineage>
</organism>
<proteinExistence type="predicted"/>
<evidence type="ECO:0000313" key="2">
    <source>
        <dbReference type="Proteomes" id="UP000076858"/>
    </source>
</evidence>
<reference evidence="1 2" key="1">
    <citation type="submission" date="2016-03" db="EMBL/GenBank/DDBJ databases">
        <title>EvidentialGene: Evidence-directed Construction of Genes on Genomes.</title>
        <authorList>
            <person name="Gilbert D.G."/>
            <person name="Choi J.-H."/>
            <person name="Mockaitis K."/>
            <person name="Colbourne J."/>
            <person name="Pfrender M."/>
        </authorList>
    </citation>
    <scope>NUCLEOTIDE SEQUENCE [LARGE SCALE GENOMIC DNA]</scope>
    <source>
        <strain evidence="1 2">Xinb3</strain>
        <tissue evidence="1">Complete organism</tissue>
    </source>
</reference>
<comment type="caution">
    <text evidence="1">The sequence shown here is derived from an EMBL/GenBank/DDBJ whole genome shotgun (WGS) entry which is preliminary data.</text>
</comment>
<dbReference type="Proteomes" id="UP000076858">
    <property type="component" value="Unassembled WGS sequence"/>
</dbReference>
<name>A0A162CG52_9CRUS</name>
<dbReference type="AlphaFoldDB" id="A0A162CG52"/>
<sequence length="76" mass="9140">MSITTLMGDLHTHKNCMMMRESRRHTRVREGQDEMSHGLADRRRIIIRRCGRECNHRHWPVIFFLFCPSVKADVKF</sequence>
<evidence type="ECO:0000313" key="1">
    <source>
        <dbReference type="EMBL" id="KZS15462.1"/>
    </source>
</evidence>